<evidence type="ECO:0000313" key="2">
    <source>
        <dbReference type="Proteomes" id="UP000182631"/>
    </source>
</evidence>
<gene>
    <name evidence="1" type="ORF">FLM9_167</name>
</gene>
<accession>A0A164ZPT6</accession>
<evidence type="ECO:0000313" key="1">
    <source>
        <dbReference type="EMBL" id="SAY38309.1"/>
    </source>
</evidence>
<sequence>MCLLVSLAGGGLSVAVTNEDPILRTGGMSVFSGVAGAVIQWKASQHKKGRS</sequence>
<dbReference type="EMBL" id="FITM01000019">
    <property type="protein sequence ID" value="SAY38309.1"/>
    <property type="molecule type" value="Genomic_DNA"/>
</dbReference>
<dbReference type="Proteomes" id="UP000182631">
    <property type="component" value="Unassembled WGS sequence"/>
</dbReference>
<organism evidence="1 2">
    <name type="scientific">Candidatus Synechococcus spongiarum</name>
    <dbReference type="NCBI Taxonomy" id="431041"/>
    <lineage>
        <taxon>Bacteria</taxon>
        <taxon>Bacillati</taxon>
        <taxon>Cyanobacteriota</taxon>
        <taxon>Cyanophyceae</taxon>
        <taxon>Synechococcales</taxon>
        <taxon>Synechococcaceae</taxon>
        <taxon>Synechococcus</taxon>
    </lineage>
</organism>
<proteinExistence type="predicted"/>
<dbReference type="AlphaFoldDB" id="A0A164ZPT6"/>
<protein>
    <submittedName>
        <fullName evidence="1">Uncharacterized protein</fullName>
    </submittedName>
</protein>
<reference evidence="2" key="1">
    <citation type="submission" date="2016-02" db="EMBL/GenBank/DDBJ databases">
        <authorList>
            <person name="liu f."/>
        </authorList>
    </citation>
    <scope>NUCLEOTIDE SEQUENCE [LARGE SCALE GENOMIC DNA]</scope>
</reference>
<keyword evidence="2" id="KW-1185">Reference proteome</keyword>
<name>A0A164ZPT6_9SYNE</name>